<name>A0A4R0CG53_9HYPH</name>
<organism evidence="2 3">
    <name type="scientific">Rhizobium pisi</name>
    <dbReference type="NCBI Taxonomy" id="574561"/>
    <lineage>
        <taxon>Bacteria</taxon>
        <taxon>Pseudomonadati</taxon>
        <taxon>Pseudomonadota</taxon>
        <taxon>Alphaproteobacteria</taxon>
        <taxon>Hyphomicrobiales</taxon>
        <taxon>Rhizobiaceae</taxon>
        <taxon>Rhizobium/Agrobacterium group</taxon>
        <taxon>Rhizobium</taxon>
    </lineage>
</organism>
<dbReference type="Proteomes" id="UP000518315">
    <property type="component" value="Unassembled WGS sequence"/>
</dbReference>
<feature type="transmembrane region" description="Helical" evidence="1">
    <location>
        <begin position="6"/>
        <end position="29"/>
    </location>
</feature>
<gene>
    <name evidence="2" type="ORF">FHS26_006029</name>
</gene>
<sequence>MNALSLPWVIGPVCWILLLPSATTMLYTLGERKGLTPASLFSSYILAPFIVSIPYYHLPFEKNSPINMILAQIITTILQFSMIFLLSRIRIDKEITFERHIEFKPALKLLFVGIFILVLFDGLLIRIPTGCANRTSLTAFNKCKTGEMLFGAKGFGELWFMVNVGTMALIAICLSSFHLARRLFKG</sequence>
<feature type="transmembrane region" description="Helical" evidence="1">
    <location>
        <begin position="158"/>
        <end position="180"/>
    </location>
</feature>
<feature type="transmembrane region" description="Helical" evidence="1">
    <location>
        <begin position="107"/>
        <end position="127"/>
    </location>
</feature>
<keyword evidence="1" id="KW-0472">Membrane</keyword>
<evidence type="ECO:0000256" key="1">
    <source>
        <dbReference type="SAM" id="Phobius"/>
    </source>
</evidence>
<keyword evidence="1" id="KW-0812">Transmembrane</keyword>
<dbReference type="RefSeq" id="WP_125849857.1">
    <property type="nucleotide sequence ID" value="NZ_JACHXH010000030.1"/>
</dbReference>
<keyword evidence="3" id="KW-1185">Reference proteome</keyword>
<proteinExistence type="predicted"/>
<dbReference type="OrthoDB" id="8412191at2"/>
<dbReference type="EMBL" id="JACHXH010000030">
    <property type="protein sequence ID" value="MBB3138251.1"/>
    <property type="molecule type" value="Genomic_DNA"/>
</dbReference>
<evidence type="ECO:0000313" key="3">
    <source>
        <dbReference type="Proteomes" id="UP000518315"/>
    </source>
</evidence>
<dbReference type="AlphaFoldDB" id="A0A4R0CG53"/>
<comment type="caution">
    <text evidence="2">The sequence shown here is derived from an EMBL/GenBank/DDBJ whole genome shotgun (WGS) entry which is preliminary data.</text>
</comment>
<accession>A0A4R0CG53</accession>
<feature type="transmembrane region" description="Helical" evidence="1">
    <location>
        <begin position="64"/>
        <end position="86"/>
    </location>
</feature>
<reference evidence="2 3" key="1">
    <citation type="submission" date="2020-08" db="EMBL/GenBank/DDBJ databases">
        <title>Genomic Encyclopedia of Type Strains, Phase III (KMG-III): the genomes of soil and plant-associated and newly described type strains.</title>
        <authorList>
            <person name="Whitman W."/>
        </authorList>
    </citation>
    <scope>NUCLEOTIDE SEQUENCE [LARGE SCALE GENOMIC DNA]</scope>
    <source>
        <strain evidence="2 3">CECT 4113</strain>
    </source>
</reference>
<protein>
    <submittedName>
        <fullName evidence="2">Uncharacterized protein</fullName>
    </submittedName>
</protein>
<evidence type="ECO:0000313" key="2">
    <source>
        <dbReference type="EMBL" id="MBB3138251.1"/>
    </source>
</evidence>
<feature type="transmembrane region" description="Helical" evidence="1">
    <location>
        <begin position="41"/>
        <end position="58"/>
    </location>
</feature>
<keyword evidence="1" id="KW-1133">Transmembrane helix</keyword>